<evidence type="ECO:0000313" key="6">
    <source>
        <dbReference type="Proteomes" id="UP001420932"/>
    </source>
</evidence>
<evidence type="ECO:0000256" key="4">
    <source>
        <dbReference type="SAM" id="Phobius"/>
    </source>
</evidence>
<evidence type="ECO:0000256" key="1">
    <source>
        <dbReference type="ARBA" id="ARBA00004370"/>
    </source>
</evidence>
<accession>A0AAP0PPS6</accession>
<dbReference type="GO" id="GO:0009506">
    <property type="term" value="C:plasmodesma"/>
    <property type="evidence" value="ECO:0007669"/>
    <property type="project" value="TreeGrafter"/>
</dbReference>
<feature type="compositionally biased region" description="Basic residues" evidence="3">
    <location>
        <begin position="180"/>
        <end position="198"/>
    </location>
</feature>
<keyword evidence="4" id="KW-0812">Transmembrane</keyword>
<keyword evidence="4" id="KW-1133">Transmembrane helix</keyword>
<dbReference type="PANTHER" id="PTHR31415">
    <property type="entry name" value="OS05G0367900 PROTEIN"/>
    <property type="match status" value="1"/>
</dbReference>
<proteinExistence type="predicted"/>
<evidence type="ECO:0008006" key="7">
    <source>
        <dbReference type="Google" id="ProtNLM"/>
    </source>
</evidence>
<organism evidence="5 6">
    <name type="scientific">Stephania yunnanensis</name>
    <dbReference type="NCBI Taxonomy" id="152371"/>
    <lineage>
        <taxon>Eukaryota</taxon>
        <taxon>Viridiplantae</taxon>
        <taxon>Streptophyta</taxon>
        <taxon>Embryophyta</taxon>
        <taxon>Tracheophyta</taxon>
        <taxon>Spermatophyta</taxon>
        <taxon>Magnoliopsida</taxon>
        <taxon>Ranunculales</taxon>
        <taxon>Menispermaceae</taxon>
        <taxon>Menispermoideae</taxon>
        <taxon>Cissampelideae</taxon>
        <taxon>Stephania</taxon>
    </lineage>
</organism>
<comment type="subcellular location">
    <subcellularLocation>
        <location evidence="1">Membrane</location>
    </subcellularLocation>
</comment>
<feature type="transmembrane region" description="Helical" evidence="4">
    <location>
        <begin position="12"/>
        <end position="29"/>
    </location>
</feature>
<dbReference type="AlphaFoldDB" id="A0AAP0PPS6"/>
<evidence type="ECO:0000256" key="3">
    <source>
        <dbReference type="SAM" id="MobiDB-lite"/>
    </source>
</evidence>
<dbReference type="EMBL" id="JBBNAF010000004">
    <property type="protein sequence ID" value="KAK9151897.1"/>
    <property type="molecule type" value="Genomic_DNA"/>
</dbReference>
<feature type="region of interest" description="Disordered" evidence="3">
    <location>
        <begin position="169"/>
        <end position="198"/>
    </location>
</feature>
<dbReference type="GO" id="GO:0098542">
    <property type="term" value="P:defense response to other organism"/>
    <property type="evidence" value="ECO:0007669"/>
    <property type="project" value="InterPro"/>
</dbReference>
<dbReference type="PANTHER" id="PTHR31415:SF89">
    <property type="entry name" value="PROTEIN NDR1-LIKE"/>
    <property type="match status" value="1"/>
</dbReference>
<dbReference type="GO" id="GO:0005886">
    <property type="term" value="C:plasma membrane"/>
    <property type="evidence" value="ECO:0007669"/>
    <property type="project" value="TreeGrafter"/>
</dbReference>
<dbReference type="InterPro" id="IPR044839">
    <property type="entry name" value="NDR1-like"/>
</dbReference>
<name>A0AAP0PPS6_9MAGN</name>
<dbReference type="Proteomes" id="UP001420932">
    <property type="component" value="Unassembled WGS sequence"/>
</dbReference>
<evidence type="ECO:0000313" key="5">
    <source>
        <dbReference type="EMBL" id="KAK9151897.1"/>
    </source>
</evidence>
<evidence type="ECO:0000256" key="2">
    <source>
        <dbReference type="ARBA" id="ARBA00023136"/>
    </source>
</evidence>
<keyword evidence="2 4" id="KW-0472">Membrane</keyword>
<reference evidence="5 6" key="1">
    <citation type="submission" date="2024-01" db="EMBL/GenBank/DDBJ databases">
        <title>Genome assemblies of Stephania.</title>
        <authorList>
            <person name="Yang L."/>
        </authorList>
    </citation>
    <scope>NUCLEOTIDE SEQUENCE [LARGE SCALE GENOMIC DNA]</scope>
    <source>
        <strain evidence="5">YNDBR</strain>
        <tissue evidence="5">Leaf</tissue>
    </source>
</reference>
<keyword evidence="6" id="KW-1185">Reference proteome</keyword>
<gene>
    <name evidence="5" type="ORF">Syun_010206</name>
</gene>
<comment type="caution">
    <text evidence="5">The sequence shown here is derived from an EMBL/GenBank/DDBJ whole genome shotgun (WGS) entry which is preliminary data.</text>
</comment>
<sequence length="198" mass="22164">MCETNSFKGWLIQVAVLSIILVLALWLSLRTRTPNFSIQNLTIDPLPTTNITNTTTTAANTTITFDLEIENPNKDYNIWYSGVDLIWYHGGDTLGGASSTTVSKSFSQGKSETNNFSNLKVNVYGENCTRFIQELVTSETAKLEARLATEIKYRMGVLRSKRHGLNLKGSAEVGRDGKIKGKKKTMKLRKSSSKWRLH</sequence>
<protein>
    <recommendedName>
        <fullName evidence="7">Late embryogenesis abundant protein LEA-2 subgroup domain-containing protein</fullName>
    </recommendedName>
</protein>